<organism evidence="3 4">
    <name type="scientific">Trichococcus palustris</name>
    <dbReference type="NCBI Taxonomy" id="140314"/>
    <lineage>
        <taxon>Bacteria</taxon>
        <taxon>Bacillati</taxon>
        <taxon>Bacillota</taxon>
        <taxon>Bacilli</taxon>
        <taxon>Lactobacillales</taxon>
        <taxon>Carnobacteriaceae</taxon>
        <taxon>Trichococcus</taxon>
    </lineage>
</organism>
<protein>
    <submittedName>
        <fullName evidence="3">Septum formation initiator ftsl/divic</fullName>
    </submittedName>
</protein>
<dbReference type="PANTHER" id="PTHR40027:SF1">
    <property type="entry name" value="CELL DIVISION PROTEIN DIVIC"/>
    <property type="match status" value="1"/>
</dbReference>
<evidence type="ECO:0000256" key="2">
    <source>
        <dbReference type="SAM" id="Phobius"/>
    </source>
</evidence>
<reference evidence="3 4" key="1">
    <citation type="submission" date="2016-02" db="EMBL/GenBank/DDBJ databases">
        <authorList>
            <person name="Wen L."/>
            <person name="He K."/>
            <person name="Yang H."/>
        </authorList>
    </citation>
    <scope>NUCLEOTIDE SEQUENCE [LARGE SCALE GENOMIC DNA]</scope>
    <source>
        <strain evidence="3">Trichococcus palustris</strain>
    </source>
</reference>
<evidence type="ECO:0000313" key="4">
    <source>
        <dbReference type="Proteomes" id="UP000242754"/>
    </source>
</evidence>
<keyword evidence="1" id="KW-0175">Coiled coil</keyword>
<feature type="coiled-coil region" evidence="1">
    <location>
        <begin position="67"/>
        <end position="101"/>
    </location>
</feature>
<sequence length="144" mass="16746">MKKKMEKHSADNVTVMQNDYIKVQNQQKRIASRERKKHRNRLFFILLAGAIFIVPFLWKTVGNVFEIRQMDSEIAVAKKEKKAAEDQNTKLNYEVKLLQEDDYIAKLARSKYYLSKDGEIIFSLPEDNQTKMAEKQEATAGSDS</sequence>
<keyword evidence="2" id="KW-0472">Membrane</keyword>
<accession>A0A143YL40</accession>
<gene>
    <name evidence="3" type="ORF">Tpal_1601</name>
</gene>
<dbReference type="PANTHER" id="PTHR40027">
    <property type="entry name" value="CELL DIVISION PROTEIN DIVIC"/>
    <property type="match status" value="1"/>
</dbReference>
<dbReference type="STRING" id="140314.SAMN04488076_106122"/>
<evidence type="ECO:0000256" key="1">
    <source>
        <dbReference type="SAM" id="Coils"/>
    </source>
</evidence>
<dbReference type="Pfam" id="PF04977">
    <property type="entry name" value="DivIC"/>
    <property type="match status" value="1"/>
</dbReference>
<name>A0A143YL40_9LACT</name>
<keyword evidence="2" id="KW-1133">Transmembrane helix</keyword>
<dbReference type="EMBL" id="FJNE01000004">
    <property type="protein sequence ID" value="CZQ93204.1"/>
    <property type="molecule type" value="Genomic_DNA"/>
</dbReference>
<dbReference type="RefSeq" id="WP_218149886.1">
    <property type="nucleotide sequence ID" value="NZ_FJNE01000004.1"/>
</dbReference>
<dbReference type="Proteomes" id="UP000242754">
    <property type="component" value="Unassembled WGS sequence"/>
</dbReference>
<keyword evidence="2" id="KW-0812">Transmembrane</keyword>
<evidence type="ECO:0000313" key="3">
    <source>
        <dbReference type="EMBL" id="CZQ93204.1"/>
    </source>
</evidence>
<proteinExistence type="predicted"/>
<dbReference type="InterPro" id="IPR007060">
    <property type="entry name" value="FtsL/DivIC"/>
</dbReference>
<dbReference type="GO" id="GO:0051301">
    <property type="term" value="P:cell division"/>
    <property type="evidence" value="ECO:0007669"/>
    <property type="project" value="InterPro"/>
</dbReference>
<feature type="transmembrane region" description="Helical" evidence="2">
    <location>
        <begin position="42"/>
        <end position="58"/>
    </location>
</feature>
<dbReference type="InterPro" id="IPR039076">
    <property type="entry name" value="DivIC"/>
</dbReference>
<dbReference type="AlphaFoldDB" id="A0A143YL40"/>
<keyword evidence="4" id="KW-1185">Reference proteome</keyword>